<name>A0A2I0B740_9ASPA</name>
<dbReference type="AlphaFoldDB" id="A0A2I0B740"/>
<accession>A0A2I0B740</accession>
<feature type="coiled-coil region" evidence="1">
    <location>
        <begin position="37"/>
        <end position="64"/>
    </location>
</feature>
<evidence type="ECO:0000256" key="1">
    <source>
        <dbReference type="SAM" id="Coils"/>
    </source>
</evidence>
<keyword evidence="1" id="KW-0175">Coiled coil</keyword>
<organism evidence="2 3">
    <name type="scientific">Apostasia shenzhenica</name>
    <dbReference type="NCBI Taxonomy" id="1088818"/>
    <lineage>
        <taxon>Eukaryota</taxon>
        <taxon>Viridiplantae</taxon>
        <taxon>Streptophyta</taxon>
        <taxon>Embryophyta</taxon>
        <taxon>Tracheophyta</taxon>
        <taxon>Spermatophyta</taxon>
        <taxon>Magnoliopsida</taxon>
        <taxon>Liliopsida</taxon>
        <taxon>Asparagales</taxon>
        <taxon>Orchidaceae</taxon>
        <taxon>Apostasioideae</taxon>
        <taxon>Apostasia</taxon>
    </lineage>
</organism>
<dbReference type="Proteomes" id="UP000236161">
    <property type="component" value="Unassembled WGS sequence"/>
</dbReference>
<gene>
    <name evidence="2" type="ORF">AXF42_Ash005500</name>
</gene>
<protein>
    <submittedName>
        <fullName evidence="2">Uncharacterized protein</fullName>
    </submittedName>
</protein>
<sequence length="522" mass="61401">MEDPPWLQYYQGWLQRQAVEVSMIIIQKLPDLLRASIRELHSRRADVELQNKSLMKEYKNKQAALISICEVFKAVCQLRNSAAKDIKIAIQRMQQAKVFLSKIVDELPEALLSIESKRKEQIQIRQGLLDARREKCKRLQGEILEWAKMMQKESGQVAEILSRCILLINGQFVKILMKISCFANEILMLRVELAANQYWVRDLINENKIMAEGLETRKKTWCESKEGKLINVIIDELCSRKKELEVKIIGRLSNTLRTRISELCAERAQLENRNSSFMEELNEKRSQLSELQKKLNSLVQLRDLEAKKLNFFLKFTDGLPLKLIDIGSKTKEQKEIRQKITDNHNEKCNKLQGERMEWAKMLKKESRQTGETFCKWRLRLEQLFDEISMKSAHCSCEILMLLAVVSTRRHKGRALADKNNCLRNECQMLRACSLSLRMRTVYFDTMLAYQICSGRGMRVKELEEKVESLIKSMKKKEEATLTHDRAEFKVCRHFSMSTIDEYYLEKCEWIHRRLLKLRIKSR</sequence>
<dbReference type="EMBL" id="KZ451908">
    <property type="protein sequence ID" value="PKA63605.1"/>
    <property type="molecule type" value="Genomic_DNA"/>
</dbReference>
<reference evidence="2 3" key="1">
    <citation type="journal article" date="2017" name="Nature">
        <title>The Apostasia genome and the evolution of orchids.</title>
        <authorList>
            <person name="Zhang G.Q."/>
            <person name="Liu K.W."/>
            <person name="Li Z."/>
            <person name="Lohaus R."/>
            <person name="Hsiao Y.Y."/>
            <person name="Niu S.C."/>
            <person name="Wang J.Y."/>
            <person name="Lin Y.C."/>
            <person name="Xu Q."/>
            <person name="Chen L.J."/>
            <person name="Yoshida K."/>
            <person name="Fujiwara S."/>
            <person name="Wang Z.W."/>
            <person name="Zhang Y.Q."/>
            <person name="Mitsuda N."/>
            <person name="Wang M."/>
            <person name="Liu G.H."/>
            <person name="Pecoraro L."/>
            <person name="Huang H.X."/>
            <person name="Xiao X.J."/>
            <person name="Lin M."/>
            <person name="Wu X.Y."/>
            <person name="Wu W.L."/>
            <person name="Chen Y.Y."/>
            <person name="Chang S.B."/>
            <person name="Sakamoto S."/>
            <person name="Ohme-Takagi M."/>
            <person name="Yagi M."/>
            <person name="Zeng S.J."/>
            <person name="Shen C.Y."/>
            <person name="Yeh C.M."/>
            <person name="Luo Y.B."/>
            <person name="Tsai W.C."/>
            <person name="Van de Peer Y."/>
            <person name="Liu Z.J."/>
        </authorList>
    </citation>
    <scope>NUCLEOTIDE SEQUENCE [LARGE SCALE GENOMIC DNA]</scope>
    <source>
        <strain evidence="3">cv. Shenzhen</strain>
        <tissue evidence="2">Stem</tissue>
    </source>
</reference>
<evidence type="ECO:0000313" key="2">
    <source>
        <dbReference type="EMBL" id="PKA63605.1"/>
    </source>
</evidence>
<keyword evidence="3" id="KW-1185">Reference proteome</keyword>
<proteinExistence type="predicted"/>
<feature type="coiled-coil region" evidence="1">
    <location>
        <begin position="253"/>
        <end position="301"/>
    </location>
</feature>
<evidence type="ECO:0000313" key="3">
    <source>
        <dbReference type="Proteomes" id="UP000236161"/>
    </source>
</evidence>